<protein>
    <recommendedName>
        <fullName evidence="8">RecA family profile 1 domain-containing protein</fullName>
    </recommendedName>
</protein>
<evidence type="ECO:0000313" key="9">
    <source>
        <dbReference type="EMBL" id="RMZ14680.1"/>
    </source>
</evidence>
<keyword evidence="2" id="KW-0547">Nucleotide-binding</keyword>
<dbReference type="GO" id="GO:0005524">
    <property type="term" value="F:ATP binding"/>
    <property type="evidence" value="ECO:0007669"/>
    <property type="project" value="UniProtKB-KW"/>
</dbReference>
<dbReference type="InterPro" id="IPR013632">
    <property type="entry name" value="Rad51_C"/>
</dbReference>
<dbReference type="InterPro" id="IPR027417">
    <property type="entry name" value="P-loop_NTPase"/>
</dbReference>
<dbReference type="VEuPathDB" id="FungiDB:BTJ68_09181"/>
<feature type="compositionally biased region" description="Low complexity" evidence="7">
    <location>
        <begin position="312"/>
        <end position="321"/>
    </location>
</feature>
<dbReference type="CDD" id="cd19491">
    <property type="entry name" value="XRCC3"/>
    <property type="match status" value="1"/>
</dbReference>
<proteinExistence type="predicted"/>
<evidence type="ECO:0000256" key="6">
    <source>
        <dbReference type="ARBA" id="ARBA00023242"/>
    </source>
</evidence>
<dbReference type="PANTHER" id="PTHR22942:SF66">
    <property type="entry name" value="RE19845P"/>
    <property type="match status" value="1"/>
</dbReference>
<dbReference type="GO" id="GO:0061982">
    <property type="term" value="P:meiosis I cell cycle process"/>
    <property type="evidence" value="ECO:0007669"/>
    <property type="project" value="UniProtKB-ARBA"/>
</dbReference>
<evidence type="ECO:0000256" key="2">
    <source>
        <dbReference type="ARBA" id="ARBA00022741"/>
    </source>
</evidence>
<evidence type="ECO:0000259" key="8">
    <source>
        <dbReference type="PROSITE" id="PS50162"/>
    </source>
</evidence>
<dbReference type="Proteomes" id="UP000269539">
    <property type="component" value="Unassembled WGS sequence"/>
</dbReference>
<dbReference type="PANTHER" id="PTHR22942">
    <property type="entry name" value="RECA/RAD51/RADA DNA STRAND-PAIRING FAMILY MEMBER"/>
    <property type="match status" value="1"/>
</dbReference>
<evidence type="ECO:0000256" key="4">
    <source>
        <dbReference type="ARBA" id="ARBA00022840"/>
    </source>
</evidence>
<evidence type="ECO:0000313" key="10">
    <source>
        <dbReference type="Proteomes" id="UP000269539"/>
    </source>
</evidence>
<dbReference type="Pfam" id="PF08423">
    <property type="entry name" value="Rad51"/>
    <property type="match status" value="1"/>
</dbReference>
<organism evidence="9 10">
    <name type="scientific">Hortaea werneckii</name>
    <name type="common">Black yeast</name>
    <name type="synonym">Cladosporium werneckii</name>
    <dbReference type="NCBI Taxonomy" id="91943"/>
    <lineage>
        <taxon>Eukaryota</taxon>
        <taxon>Fungi</taxon>
        <taxon>Dikarya</taxon>
        <taxon>Ascomycota</taxon>
        <taxon>Pezizomycotina</taxon>
        <taxon>Dothideomycetes</taxon>
        <taxon>Dothideomycetidae</taxon>
        <taxon>Mycosphaerellales</taxon>
        <taxon>Teratosphaeriaceae</taxon>
        <taxon>Hortaea</taxon>
    </lineage>
</organism>
<feature type="compositionally biased region" description="Polar residues" evidence="7">
    <location>
        <begin position="330"/>
        <end position="347"/>
    </location>
</feature>
<reference evidence="9 10" key="1">
    <citation type="journal article" date="2018" name="BMC Genomics">
        <title>Genomic evidence for intraspecific hybridization in a clonal and extremely halotolerant yeast.</title>
        <authorList>
            <person name="Gostincar C."/>
            <person name="Stajich J.E."/>
            <person name="Zupancic J."/>
            <person name="Zalar P."/>
            <person name="Gunde-Cimerman N."/>
        </authorList>
    </citation>
    <scope>NUCLEOTIDE SEQUENCE [LARGE SCALE GENOMIC DNA]</scope>
    <source>
        <strain evidence="9 10">EXF-10513</strain>
    </source>
</reference>
<sequence length="447" mass="48487">MTNLLTVLPDLDIRPFTHILPSLEKALVSTADLLTLEPADIARRAQVPPREVEKLATTLVDGLHRASDVNGSGEGSDGAEAGAGHAIDGKGLVNDAQAICILDDDLDQHLNGGIAVGTVTEFVGESAAGKTQFLLTLLLSVQAPEPMGLGKAALYVSTEAPLQTTRLNQLLERHPKLAALSPEDRPSLSKIQSTRVHDLEAQDHILRFQVPALLSRPNSNIGLVVIDSIAANYRPEFDKGHARRTAAEAFAKRSQQVAQLGALLRDIARRYKIAVVVANQVADRFAPQDQAVSLSQMASQPGTQRSRPGSPPQSTTARRPTAAPPPSQHVPFSTTSDHSNNLSTDDPLSLDHQQCFFTGWGDNPFTHQNQNLKTPSLGLTWTNQLATRIALLREPVYTQPKLGEEMVVSSWRRTMKLVFSNGCAEFERRFEITEGGVRAVKDEENGI</sequence>
<comment type="subcellular location">
    <subcellularLocation>
        <location evidence="1">Nucleus</location>
    </subcellularLocation>
</comment>
<keyword evidence="5" id="KW-0234">DNA repair</keyword>
<name>A0A3M7HMJ4_HORWE</name>
<keyword evidence="3" id="KW-0227">DNA damage</keyword>
<dbReference type="GO" id="GO:0005634">
    <property type="term" value="C:nucleus"/>
    <property type="evidence" value="ECO:0007669"/>
    <property type="project" value="UniProtKB-SubCell"/>
</dbReference>
<accession>A0A3M7HMJ4</accession>
<feature type="compositionally biased region" description="Polar residues" evidence="7">
    <location>
        <begin position="292"/>
        <end position="307"/>
    </location>
</feature>
<comment type="caution">
    <text evidence="9">The sequence shown here is derived from an EMBL/GenBank/DDBJ whole genome shotgun (WGS) entry which is preliminary data.</text>
</comment>
<evidence type="ECO:0000256" key="7">
    <source>
        <dbReference type="SAM" id="MobiDB-lite"/>
    </source>
</evidence>
<dbReference type="GO" id="GO:0006312">
    <property type="term" value="P:mitotic recombination"/>
    <property type="evidence" value="ECO:0007669"/>
    <property type="project" value="TreeGrafter"/>
</dbReference>
<evidence type="ECO:0000256" key="3">
    <source>
        <dbReference type="ARBA" id="ARBA00022763"/>
    </source>
</evidence>
<dbReference type="GO" id="GO:0000150">
    <property type="term" value="F:DNA strand exchange activity"/>
    <property type="evidence" value="ECO:0007669"/>
    <property type="project" value="TreeGrafter"/>
</dbReference>
<dbReference type="GO" id="GO:0140664">
    <property type="term" value="F:ATP-dependent DNA damage sensor activity"/>
    <property type="evidence" value="ECO:0007669"/>
    <property type="project" value="InterPro"/>
</dbReference>
<dbReference type="PROSITE" id="PS50162">
    <property type="entry name" value="RECA_2"/>
    <property type="match status" value="1"/>
</dbReference>
<dbReference type="InterPro" id="IPR020588">
    <property type="entry name" value="RecA_ATP-bd"/>
</dbReference>
<evidence type="ECO:0000256" key="1">
    <source>
        <dbReference type="ARBA" id="ARBA00004123"/>
    </source>
</evidence>
<keyword evidence="6" id="KW-0539">Nucleus</keyword>
<feature type="domain" description="RecA family profile 1" evidence="8">
    <location>
        <begin position="95"/>
        <end position="281"/>
    </location>
</feature>
<dbReference type="GO" id="GO:0003690">
    <property type="term" value="F:double-stranded DNA binding"/>
    <property type="evidence" value="ECO:0007669"/>
    <property type="project" value="TreeGrafter"/>
</dbReference>
<dbReference type="AlphaFoldDB" id="A0A3M7HMJ4"/>
<keyword evidence="4" id="KW-0067">ATP-binding</keyword>
<feature type="region of interest" description="Disordered" evidence="7">
    <location>
        <begin position="292"/>
        <end position="347"/>
    </location>
</feature>
<dbReference type="InterPro" id="IPR047348">
    <property type="entry name" value="XRCC3-like_C"/>
</dbReference>
<dbReference type="Gene3D" id="3.40.50.300">
    <property type="entry name" value="P-loop containing nucleotide triphosphate hydrolases"/>
    <property type="match status" value="1"/>
</dbReference>
<dbReference type="GO" id="GO:0003697">
    <property type="term" value="F:single-stranded DNA binding"/>
    <property type="evidence" value="ECO:0007669"/>
    <property type="project" value="TreeGrafter"/>
</dbReference>
<dbReference type="GO" id="GO:0000730">
    <property type="term" value="P:DNA recombinase assembly"/>
    <property type="evidence" value="ECO:0007669"/>
    <property type="project" value="TreeGrafter"/>
</dbReference>
<evidence type="ECO:0000256" key="5">
    <source>
        <dbReference type="ARBA" id="ARBA00023204"/>
    </source>
</evidence>
<dbReference type="EMBL" id="QWIO01000004">
    <property type="protein sequence ID" value="RMZ14680.1"/>
    <property type="molecule type" value="Genomic_DNA"/>
</dbReference>
<gene>
    <name evidence="9" type="ORF">D0864_00108</name>
</gene>
<dbReference type="GO" id="GO:0042148">
    <property type="term" value="P:DNA strand invasion"/>
    <property type="evidence" value="ECO:0007669"/>
    <property type="project" value="TreeGrafter"/>
</dbReference>
<dbReference type="SUPFAM" id="SSF52540">
    <property type="entry name" value="P-loop containing nucleoside triphosphate hydrolases"/>
    <property type="match status" value="1"/>
</dbReference>